<evidence type="ECO:0000313" key="3">
    <source>
        <dbReference type="EMBL" id="GIY11700.1"/>
    </source>
</evidence>
<feature type="coiled-coil region" evidence="1">
    <location>
        <begin position="188"/>
        <end position="372"/>
    </location>
</feature>
<proteinExistence type="predicted"/>
<dbReference type="AlphaFoldDB" id="A0AAV4QQG6"/>
<keyword evidence="2" id="KW-1133">Transmembrane helix</keyword>
<feature type="coiled-coil region" evidence="1">
    <location>
        <begin position="463"/>
        <end position="690"/>
    </location>
</feature>
<sequence length="1069" mass="125249">MTKALISSFQIDADVSFLESEEYGSLDDFTLKSKSVVDLIVECSSKMQSLKSMCNSLENELQVLQEENSNLSIDCNKLKNYLNYISDFMQNSLKENNAKFEVVVSAFLEKENAIEKLKSKLLHLSKFLNLKKNQALEEEKEKDSYLERLNESMNIISEKEKALQNFIEEQELKEKIQMEKVLSDEEKYAQLHATLQEEQRKYENLSNALNDKQAELDSANEKIESLVYSLNAREEEIVKIQNEYALKISTVSSLRSELQDSHSSIRELQNQIRQLNRQISDYEEESHVLESSNNISNRLQEEVEDLKHQLSFSEEQKNYLQQHIDNSDFQLQSLQDEKSNLESNIEQMQHNINNLIETNNNLSNSLEESKSSIEYNEVKFRNLEQLHSNYISKYENVCQSLKTLKTYKKKKVNEKLKADQKGECVGENIAKQSENVTIVPSHDIKISDANILQQQASPSDESYTSLENDNKTLKREVEEYKIKFAKVLSKLKLFKDKNEKLNNELQELKNKSGEIETIKNDYIKKEEEHQTILNSLRKEKDELSVQLQSISENNRVELNKANQKMSQLKERNSVLDEECCRIRKELQDYKQTWERSNVSYELQKEDNEKLRERMKEINEQSDNLKTKLSELNLQLTAVTNENLHLKQEAINLREHANMLMNDNDTYQELVENLTSSKILLEQKLSNLTEKFKEELKVIKDQHELEMKKIGAASKETIDVFQAKELENECIALKNKIIDMQQYIEKIERDRDISVRNQNLLEKEKVYLQQQLLEKVEELQMNKNKLEGIIENQTTATTIRDSTSNLELIQLEEENMRLKSQLNPLMQELNLIKENFEIFKQDFNTKEKYYVDTIRQLEVKLLSSHDVTANIAGKEENVSDVARLESEFQQAMSSLHKQGLRCEELSLEVSKLLEERNVLQWKLQQYGVANQDIKSESEMHSSASSSELTSIKVEPPFSNLDVASLHASERDQKRIIEEELDLAKEYLTEEAKANDEYQILLGEINEPEFFAETNFSISRNVRSHAYKFRRWLRGRRNYFSRMVKSRNYPQFAYIFYICVIHIWLLTCVFS</sequence>
<keyword evidence="2" id="KW-0472">Membrane</keyword>
<dbReference type="InterPro" id="IPR026202">
    <property type="entry name" value="GOLGB1"/>
</dbReference>
<feature type="coiled-coil region" evidence="1">
    <location>
        <begin position="768"/>
        <end position="827"/>
    </location>
</feature>
<keyword evidence="4" id="KW-1185">Reference proteome</keyword>
<keyword evidence="2" id="KW-0812">Transmembrane</keyword>
<evidence type="ECO:0000313" key="4">
    <source>
        <dbReference type="Proteomes" id="UP001054945"/>
    </source>
</evidence>
<dbReference type="PANTHER" id="PTHR18887">
    <property type="entry name" value="GOLGI-ASSOCIATED PROTEIN GCP360-RELATED"/>
    <property type="match status" value="1"/>
</dbReference>
<dbReference type="EMBL" id="BPLR01006683">
    <property type="protein sequence ID" value="GIY11700.1"/>
    <property type="molecule type" value="Genomic_DNA"/>
</dbReference>
<dbReference type="GO" id="GO:0005794">
    <property type="term" value="C:Golgi apparatus"/>
    <property type="evidence" value="ECO:0007669"/>
    <property type="project" value="InterPro"/>
</dbReference>
<dbReference type="PANTHER" id="PTHR18887:SF5">
    <property type="entry name" value="GOLGIN SUBFAMILY B MEMBER 1-LIKE"/>
    <property type="match status" value="1"/>
</dbReference>
<name>A0AAV4QQG6_CAEEX</name>
<protein>
    <submittedName>
        <fullName evidence="3">Uncharacterized protein</fullName>
    </submittedName>
</protein>
<accession>A0AAV4QQG6</accession>
<feature type="transmembrane region" description="Helical" evidence="2">
    <location>
        <begin position="1050"/>
        <end position="1068"/>
    </location>
</feature>
<dbReference type="Gene3D" id="1.10.287.1490">
    <property type="match status" value="1"/>
</dbReference>
<evidence type="ECO:0000256" key="2">
    <source>
        <dbReference type="SAM" id="Phobius"/>
    </source>
</evidence>
<comment type="caution">
    <text evidence="3">The sequence shown here is derived from an EMBL/GenBank/DDBJ whole genome shotgun (WGS) entry which is preliminary data.</text>
</comment>
<keyword evidence="1" id="KW-0175">Coiled coil</keyword>
<feature type="coiled-coil region" evidence="1">
    <location>
        <begin position="40"/>
        <end position="81"/>
    </location>
</feature>
<gene>
    <name evidence="3" type="primary">AVEN_211858_1</name>
    <name evidence="3" type="ORF">CEXT_364471</name>
</gene>
<evidence type="ECO:0000256" key="1">
    <source>
        <dbReference type="SAM" id="Coils"/>
    </source>
</evidence>
<reference evidence="3 4" key="1">
    <citation type="submission" date="2021-06" db="EMBL/GenBank/DDBJ databases">
        <title>Caerostris extrusa draft genome.</title>
        <authorList>
            <person name="Kono N."/>
            <person name="Arakawa K."/>
        </authorList>
    </citation>
    <scope>NUCLEOTIDE SEQUENCE [LARGE SCALE GENOMIC DNA]</scope>
</reference>
<organism evidence="3 4">
    <name type="scientific">Caerostris extrusa</name>
    <name type="common">Bark spider</name>
    <name type="synonym">Caerostris bankana</name>
    <dbReference type="NCBI Taxonomy" id="172846"/>
    <lineage>
        <taxon>Eukaryota</taxon>
        <taxon>Metazoa</taxon>
        <taxon>Ecdysozoa</taxon>
        <taxon>Arthropoda</taxon>
        <taxon>Chelicerata</taxon>
        <taxon>Arachnida</taxon>
        <taxon>Araneae</taxon>
        <taxon>Araneomorphae</taxon>
        <taxon>Entelegynae</taxon>
        <taxon>Araneoidea</taxon>
        <taxon>Araneidae</taxon>
        <taxon>Caerostris</taxon>
    </lineage>
</organism>
<dbReference type="Proteomes" id="UP001054945">
    <property type="component" value="Unassembled WGS sequence"/>
</dbReference>